<dbReference type="InterPro" id="IPR006913">
    <property type="entry name" value="CENP-V/GFA"/>
</dbReference>
<keyword evidence="3" id="KW-0862">Zinc</keyword>
<evidence type="ECO:0000256" key="3">
    <source>
        <dbReference type="ARBA" id="ARBA00022833"/>
    </source>
</evidence>
<dbReference type="AlphaFoldDB" id="A0A7R9TFM6"/>
<sequence>MAPAGACPGGPVVHRGGCHCGAVRFEFEGGPRLKAWRCNCSICAMKRNDHTMVPAARFRLLAPAALDATAPRAGGDGSAHRVISEYRFGTHTARHLFCSTCGICPFYVPRSNPDGFGVNVHCIDEGTADVVTFADFDGRDWEGSFAATGIAAETDVGDG</sequence>
<accession>A0A7R9TFM6</accession>
<dbReference type="InterPro" id="IPR052355">
    <property type="entry name" value="CENP-V-like"/>
</dbReference>
<dbReference type="Gene3D" id="2.170.150.70">
    <property type="match status" value="1"/>
</dbReference>
<dbReference type="GO" id="GO:0016846">
    <property type="term" value="F:carbon-sulfur lyase activity"/>
    <property type="evidence" value="ECO:0007669"/>
    <property type="project" value="InterPro"/>
</dbReference>
<proteinExistence type="inferred from homology"/>
<evidence type="ECO:0000256" key="1">
    <source>
        <dbReference type="ARBA" id="ARBA00005495"/>
    </source>
</evidence>
<name>A0A7R9TFM6_9VIRI</name>
<keyword evidence="2" id="KW-0479">Metal-binding</keyword>
<gene>
    <name evidence="5" type="ORF">PCOL08062_LOCUS3493</name>
</gene>
<dbReference type="InterPro" id="IPR011057">
    <property type="entry name" value="Mss4-like_sf"/>
</dbReference>
<evidence type="ECO:0000259" key="4">
    <source>
        <dbReference type="PROSITE" id="PS51891"/>
    </source>
</evidence>
<comment type="similarity">
    <text evidence="1">Belongs to the Gfa family.</text>
</comment>
<dbReference type="GO" id="GO:0046872">
    <property type="term" value="F:metal ion binding"/>
    <property type="evidence" value="ECO:0007669"/>
    <property type="project" value="UniProtKB-KW"/>
</dbReference>
<organism evidence="5">
    <name type="scientific">Prasinoderma coloniale</name>
    <dbReference type="NCBI Taxonomy" id="156133"/>
    <lineage>
        <taxon>Eukaryota</taxon>
        <taxon>Viridiplantae</taxon>
        <taxon>Prasinodermophyta</taxon>
        <taxon>Prasinodermophyceae</taxon>
        <taxon>Prasinodermales</taxon>
        <taxon>Prasinodermaceae</taxon>
        <taxon>Prasinoderma</taxon>
    </lineage>
</organism>
<dbReference type="Pfam" id="PF04828">
    <property type="entry name" value="GFA"/>
    <property type="match status" value="1"/>
</dbReference>
<dbReference type="EMBL" id="HBDZ01004575">
    <property type="protein sequence ID" value="CAD8234303.1"/>
    <property type="molecule type" value="Transcribed_RNA"/>
</dbReference>
<protein>
    <recommendedName>
        <fullName evidence="4">CENP-V/GFA domain-containing protein</fullName>
    </recommendedName>
</protein>
<dbReference type="SUPFAM" id="SSF51316">
    <property type="entry name" value="Mss4-like"/>
    <property type="match status" value="1"/>
</dbReference>
<evidence type="ECO:0000313" key="5">
    <source>
        <dbReference type="EMBL" id="CAD8234303.1"/>
    </source>
</evidence>
<feature type="domain" description="CENP-V/GFA" evidence="4">
    <location>
        <begin position="14"/>
        <end position="142"/>
    </location>
</feature>
<evidence type="ECO:0000256" key="2">
    <source>
        <dbReference type="ARBA" id="ARBA00022723"/>
    </source>
</evidence>
<dbReference type="PANTHER" id="PTHR28620:SF1">
    <property type="entry name" value="CENP-V_GFA DOMAIN-CONTAINING PROTEIN"/>
    <property type="match status" value="1"/>
</dbReference>
<reference evidence="5" key="1">
    <citation type="submission" date="2021-01" db="EMBL/GenBank/DDBJ databases">
        <authorList>
            <person name="Corre E."/>
            <person name="Pelletier E."/>
            <person name="Niang G."/>
            <person name="Scheremetjew M."/>
            <person name="Finn R."/>
            <person name="Kale V."/>
            <person name="Holt S."/>
            <person name="Cochrane G."/>
            <person name="Meng A."/>
            <person name="Brown T."/>
            <person name="Cohen L."/>
        </authorList>
    </citation>
    <scope>NUCLEOTIDE SEQUENCE</scope>
    <source>
        <strain evidence="5">CCMP1413</strain>
    </source>
</reference>
<dbReference type="PROSITE" id="PS51891">
    <property type="entry name" value="CENP_V_GFA"/>
    <property type="match status" value="1"/>
</dbReference>
<dbReference type="PANTHER" id="PTHR28620">
    <property type="entry name" value="CENTROMERE PROTEIN V"/>
    <property type="match status" value="1"/>
</dbReference>